<dbReference type="EMBL" id="CP023699">
    <property type="protein sequence ID" value="QEU92303.1"/>
    <property type="molecule type" value="Genomic_DNA"/>
</dbReference>
<feature type="chain" id="PRO_5038940120" evidence="2">
    <location>
        <begin position="25"/>
        <end position="237"/>
    </location>
</feature>
<reference evidence="3 4" key="1">
    <citation type="submission" date="2017-09" db="EMBL/GenBank/DDBJ databases">
        <authorList>
            <person name="Lee N."/>
            <person name="Cho B.-K."/>
        </authorList>
    </citation>
    <scope>NUCLEOTIDE SEQUENCE [LARGE SCALE GENOMIC DNA]</scope>
    <source>
        <strain evidence="3 4">ATCC 12853</strain>
    </source>
</reference>
<proteinExistence type="predicted"/>
<feature type="region of interest" description="Disordered" evidence="1">
    <location>
        <begin position="57"/>
        <end position="76"/>
    </location>
</feature>
<evidence type="ECO:0000313" key="4">
    <source>
        <dbReference type="Proteomes" id="UP000325529"/>
    </source>
</evidence>
<evidence type="ECO:0000256" key="1">
    <source>
        <dbReference type="SAM" id="MobiDB-lite"/>
    </source>
</evidence>
<keyword evidence="4" id="KW-1185">Reference proteome</keyword>
<gene>
    <name evidence="3" type="ORF">CP970_16575</name>
</gene>
<dbReference type="KEGG" id="ska:CP970_16575"/>
<evidence type="ECO:0000256" key="2">
    <source>
        <dbReference type="SAM" id="SignalP"/>
    </source>
</evidence>
<feature type="compositionally biased region" description="Low complexity" evidence="1">
    <location>
        <begin position="61"/>
        <end position="72"/>
    </location>
</feature>
<dbReference type="AlphaFoldDB" id="A0A5J6GB58"/>
<protein>
    <submittedName>
        <fullName evidence="3">Uncharacterized protein</fullName>
    </submittedName>
</protein>
<name>A0A5J6GB58_STRKN</name>
<keyword evidence="2" id="KW-0732">Signal</keyword>
<sequence>MCGSAVGLAAATALVLLSAPHAAAGGPTSVLLVSPESTEVAALYVNDARYGQLERSLEPAGSLGEPGEQPPGLGIGESTRQINITWMVHDVSTWRVDRVYPPLSGKKDAAVWVHRSTDVGSLNGTWYKAKGPERLRSLFKQMGLLGKASQEGSSGIAPDSLETPAAPEKSTDQQAAAAKGDGGGSSDTDWRWAIPGAGAGAAAALLLRGPVAEGWAAATTWRRRPHEPGPRQELRDL</sequence>
<feature type="region of interest" description="Disordered" evidence="1">
    <location>
        <begin position="149"/>
        <end position="193"/>
    </location>
</feature>
<accession>A0A5J6GB58</accession>
<organism evidence="3 4">
    <name type="scientific">Streptomyces kanamyceticus</name>
    <dbReference type="NCBI Taxonomy" id="1967"/>
    <lineage>
        <taxon>Bacteria</taxon>
        <taxon>Bacillati</taxon>
        <taxon>Actinomycetota</taxon>
        <taxon>Actinomycetes</taxon>
        <taxon>Kitasatosporales</taxon>
        <taxon>Streptomycetaceae</taxon>
        <taxon>Streptomyces</taxon>
    </lineage>
</organism>
<feature type="signal peptide" evidence="2">
    <location>
        <begin position="1"/>
        <end position="24"/>
    </location>
</feature>
<evidence type="ECO:0000313" key="3">
    <source>
        <dbReference type="EMBL" id="QEU92303.1"/>
    </source>
</evidence>
<dbReference type="Proteomes" id="UP000325529">
    <property type="component" value="Chromosome"/>
</dbReference>